<evidence type="ECO:0000313" key="5">
    <source>
        <dbReference type="Proteomes" id="UP001153636"/>
    </source>
</evidence>
<dbReference type="GO" id="GO:0031514">
    <property type="term" value="C:motile cilium"/>
    <property type="evidence" value="ECO:0007669"/>
    <property type="project" value="TreeGrafter"/>
</dbReference>
<accession>A0A9P0D7D2</accession>
<keyword evidence="5" id="KW-1185">Reference proteome</keyword>
<feature type="domain" description="IQ motif and ubiquitin-like" evidence="3">
    <location>
        <begin position="379"/>
        <end position="514"/>
    </location>
</feature>
<feature type="compositionally biased region" description="Basic and acidic residues" evidence="2">
    <location>
        <begin position="735"/>
        <end position="788"/>
    </location>
</feature>
<name>A0A9P0D7D2_9CUCU</name>
<dbReference type="Proteomes" id="UP001153636">
    <property type="component" value="Chromosome 9"/>
</dbReference>
<protein>
    <recommendedName>
        <fullName evidence="3">IQ motif and ubiquitin-like domain-containing protein</fullName>
    </recommendedName>
</protein>
<evidence type="ECO:0000256" key="1">
    <source>
        <dbReference type="SAM" id="Coils"/>
    </source>
</evidence>
<organism evidence="4 5">
    <name type="scientific">Psylliodes chrysocephalus</name>
    <dbReference type="NCBI Taxonomy" id="3402493"/>
    <lineage>
        <taxon>Eukaryota</taxon>
        <taxon>Metazoa</taxon>
        <taxon>Ecdysozoa</taxon>
        <taxon>Arthropoda</taxon>
        <taxon>Hexapoda</taxon>
        <taxon>Insecta</taxon>
        <taxon>Pterygota</taxon>
        <taxon>Neoptera</taxon>
        <taxon>Endopterygota</taxon>
        <taxon>Coleoptera</taxon>
        <taxon>Polyphaga</taxon>
        <taxon>Cucujiformia</taxon>
        <taxon>Chrysomeloidea</taxon>
        <taxon>Chrysomelidae</taxon>
        <taxon>Galerucinae</taxon>
        <taxon>Alticini</taxon>
        <taxon>Psylliodes</taxon>
    </lineage>
</organism>
<feature type="coiled-coil region" evidence="1">
    <location>
        <begin position="277"/>
        <end position="304"/>
    </location>
</feature>
<feature type="region of interest" description="Disordered" evidence="2">
    <location>
        <begin position="709"/>
        <end position="801"/>
    </location>
</feature>
<dbReference type="PANTHER" id="PTHR21074:SF0">
    <property type="entry name" value="IQ AND UBIQUITIN-LIKE DOMAIN-CONTAINING PROTEIN"/>
    <property type="match status" value="1"/>
</dbReference>
<reference evidence="4" key="1">
    <citation type="submission" date="2022-01" db="EMBL/GenBank/DDBJ databases">
        <authorList>
            <person name="King R."/>
        </authorList>
    </citation>
    <scope>NUCLEOTIDE SEQUENCE</scope>
</reference>
<sequence>MQCRRCGCKCIRTCECNCECKKKIWPPDEIHLTLSPFDYNMDEPVVVKFYTSNARVFTRTFPVRRIAKQIRSELEGIFGIPAEHLVISYQDVVLEDEAMLKSLVKDEEFKTLELKLATTDPCKYVIDIQKAYPDAIIVPDIITVQFNDGDYDKEFVVEIENKAVQKPMLGGYKHIKTGVKYFHGYSQTGPPPPKVPPDQQLTRDTQTFILRNRLLGMAYSQATQMATRELYIPCVTDKILTPGPYETADEREKRLDVKGKVRTIQRYYRAWKMRVALKELSQEYQKRMRLAQELEEQAQKEDDNRRRKDMVSKIFPVTLADFAMLFTMVDRWKKSEIARINSMYCGASKLAELYLLLEKEVEMLRGIENLRTKAAKDMEYKYIERFFRNIGKPIDWYSTYKSLHIFMETLECQRGRKYFTLYKNLVDKNLKVQEKLDVYAEIKEYINDHDCQDSDLLNTLINRACQLMVRGIEDKFLRGLEKRIEACVIHHFKMVECNEDVTKHMLMIQERKMEEKLTFCTRCRKFKTIDGYRLTARTETLRFCNKCKWLDKVEEPWIDLLPHRFILKQLRNYERLHRAASSVAFILQDVDIHHIVVRIWHGHSALSECNDIYQLRLVRWIREENWSPWNCILLTVDEMKAHLRVAKLEDVYEVEFVNHVFNKHALAKMHFHQLKSLDKRFTKLVKGDIKMDENSEYYKVPSMECLKDKSEDEEYDSEDDEDGGPCIHPGCVIDDSDHVHDDTNERGGDHRSERGGDHRSERGGDHVSERGGDHRNERGGDHGSDRGGDGGAAITDSKVNV</sequence>
<evidence type="ECO:0000313" key="4">
    <source>
        <dbReference type="EMBL" id="CAH1115260.1"/>
    </source>
</evidence>
<dbReference type="InterPro" id="IPR057887">
    <property type="entry name" value="IQUB_helical"/>
</dbReference>
<dbReference type="EMBL" id="OV651821">
    <property type="protein sequence ID" value="CAH1115260.1"/>
    <property type="molecule type" value="Genomic_DNA"/>
</dbReference>
<dbReference type="OrthoDB" id="10265862at2759"/>
<dbReference type="GO" id="GO:0001669">
    <property type="term" value="C:acrosomal vesicle"/>
    <property type="evidence" value="ECO:0007669"/>
    <property type="project" value="TreeGrafter"/>
</dbReference>
<dbReference type="AlphaFoldDB" id="A0A9P0D7D2"/>
<gene>
    <name evidence="4" type="ORF">PSYICH_LOCUS15047</name>
</gene>
<dbReference type="Pfam" id="PF25805">
    <property type="entry name" value="IQUB"/>
    <property type="match status" value="1"/>
</dbReference>
<proteinExistence type="predicted"/>
<dbReference type="GO" id="GO:0060271">
    <property type="term" value="P:cilium assembly"/>
    <property type="evidence" value="ECO:0007669"/>
    <property type="project" value="TreeGrafter"/>
</dbReference>
<dbReference type="InterPro" id="IPR037695">
    <property type="entry name" value="IQUB"/>
</dbReference>
<dbReference type="PANTHER" id="PTHR21074">
    <property type="entry name" value="IQ AND UBIQUITIN-LIKE DOMAIN-CONTAINING PROTEIN"/>
    <property type="match status" value="1"/>
</dbReference>
<feature type="compositionally biased region" description="Acidic residues" evidence="2">
    <location>
        <begin position="711"/>
        <end position="723"/>
    </location>
</feature>
<evidence type="ECO:0000256" key="2">
    <source>
        <dbReference type="SAM" id="MobiDB-lite"/>
    </source>
</evidence>
<dbReference type="GO" id="GO:0030317">
    <property type="term" value="P:flagellated sperm motility"/>
    <property type="evidence" value="ECO:0007669"/>
    <property type="project" value="TreeGrafter"/>
</dbReference>
<keyword evidence="1" id="KW-0175">Coiled coil</keyword>
<evidence type="ECO:0000259" key="3">
    <source>
        <dbReference type="Pfam" id="PF25805"/>
    </source>
</evidence>